<sequence>MQIDGISALVTGGGSGLGEATARMLAARGAKVTILDRDADKGAAVAQEIGGASAAGDVTSEADVNAALDVATKAHGVPRIVVNCAGIGTAGRVLGREGPLPLEDFQRTITINLVGTFNVMRLSAARMAEADPMEDGERGVVINTASVAAFDGQIGQAAYSASKGGIVAMSLPVARELARVGVRVNVIAPGIFLTPLLYTLPDEAQKALAAGIPFPQRLGDPAEFADTVCFMAQNRYINGECVRLDGSARRAAARTCFRRGRAPS</sequence>
<dbReference type="AlphaFoldDB" id="A0A2U2CB90"/>
<keyword evidence="2" id="KW-0560">Oxidoreductase</keyword>
<dbReference type="InterPro" id="IPR002347">
    <property type="entry name" value="SDR_fam"/>
</dbReference>
<dbReference type="PANTHER" id="PTHR43658:SF8">
    <property type="entry name" value="17-BETA-HYDROXYSTEROID DEHYDROGENASE 14-RELATED"/>
    <property type="match status" value="1"/>
</dbReference>
<name>A0A2U2CB90_9RHOB</name>
<dbReference type="Proteomes" id="UP000244940">
    <property type="component" value="Unassembled WGS sequence"/>
</dbReference>
<protein>
    <submittedName>
        <fullName evidence="4">3-hydroxyacyl-CoA dehydrogenase</fullName>
    </submittedName>
</protein>
<reference evidence="4 5" key="1">
    <citation type="submission" date="2018-05" db="EMBL/GenBank/DDBJ databases">
        <title>Pararhodobacter marina sp. nov., isolated from deep-sea water of the Indian Ocean.</title>
        <authorList>
            <person name="Lai Q.Sr."/>
            <person name="Liu X."/>
            <person name="Shao Z."/>
        </authorList>
    </citation>
    <scope>NUCLEOTIDE SEQUENCE [LARGE SCALE GENOMIC DNA]</scope>
    <source>
        <strain evidence="4 5">CIC4N-9</strain>
    </source>
</reference>
<dbReference type="InterPro" id="IPR036291">
    <property type="entry name" value="NAD(P)-bd_dom_sf"/>
</dbReference>
<evidence type="ECO:0000313" key="5">
    <source>
        <dbReference type="Proteomes" id="UP000244940"/>
    </source>
</evidence>
<dbReference type="PROSITE" id="PS00061">
    <property type="entry name" value="ADH_SHORT"/>
    <property type="match status" value="1"/>
</dbReference>
<dbReference type="PANTHER" id="PTHR43658">
    <property type="entry name" value="SHORT-CHAIN DEHYDROGENASE/REDUCTASE"/>
    <property type="match status" value="1"/>
</dbReference>
<proteinExistence type="inferred from homology"/>
<dbReference type="Pfam" id="PF00106">
    <property type="entry name" value="adh_short"/>
    <property type="match status" value="1"/>
</dbReference>
<dbReference type="InterPro" id="IPR020904">
    <property type="entry name" value="Sc_DH/Rdtase_CS"/>
</dbReference>
<organism evidence="4 5">
    <name type="scientific">Pararhodobacter marinus</name>
    <dbReference type="NCBI Taxonomy" id="2184063"/>
    <lineage>
        <taxon>Bacteria</taxon>
        <taxon>Pseudomonadati</taxon>
        <taxon>Pseudomonadota</taxon>
        <taxon>Alphaproteobacteria</taxon>
        <taxon>Rhodobacterales</taxon>
        <taxon>Paracoccaceae</taxon>
        <taxon>Pararhodobacter</taxon>
    </lineage>
</organism>
<dbReference type="PRINTS" id="PR00080">
    <property type="entry name" value="SDRFAMILY"/>
</dbReference>
<comment type="caution">
    <text evidence="4">The sequence shown here is derived from an EMBL/GenBank/DDBJ whole genome shotgun (WGS) entry which is preliminary data.</text>
</comment>
<dbReference type="FunFam" id="3.40.50.720:FF:000215">
    <property type="entry name" value="3-hydroxyacyl-CoA dehydrogenase type-2"/>
    <property type="match status" value="1"/>
</dbReference>
<comment type="similarity">
    <text evidence="1 3">Belongs to the short-chain dehydrogenases/reductases (SDR) family.</text>
</comment>
<keyword evidence="5" id="KW-1185">Reference proteome</keyword>
<dbReference type="PRINTS" id="PR00081">
    <property type="entry name" value="GDHRDH"/>
</dbReference>
<dbReference type="GeneID" id="94365220"/>
<evidence type="ECO:0000313" key="4">
    <source>
        <dbReference type="EMBL" id="PWE29129.1"/>
    </source>
</evidence>
<gene>
    <name evidence="4" type="ORF">C4N9_09985</name>
</gene>
<dbReference type="GO" id="GO:0016491">
    <property type="term" value="F:oxidoreductase activity"/>
    <property type="evidence" value="ECO:0007669"/>
    <property type="project" value="UniProtKB-KW"/>
</dbReference>
<dbReference type="OrthoDB" id="9795647at2"/>
<dbReference type="SUPFAM" id="SSF51735">
    <property type="entry name" value="NAD(P)-binding Rossmann-fold domains"/>
    <property type="match status" value="1"/>
</dbReference>
<evidence type="ECO:0000256" key="3">
    <source>
        <dbReference type="RuleBase" id="RU000363"/>
    </source>
</evidence>
<evidence type="ECO:0000256" key="1">
    <source>
        <dbReference type="ARBA" id="ARBA00006484"/>
    </source>
</evidence>
<dbReference type="RefSeq" id="WP_109533178.1">
    <property type="nucleotide sequence ID" value="NZ_QEYD01000005.1"/>
</dbReference>
<dbReference type="EMBL" id="QEYD01000005">
    <property type="protein sequence ID" value="PWE29129.1"/>
    <property type="molecule type" value="Genomic_DNA"/>
</dbReference>
<evidence type="ECO:0000256" key="2">
    <source>
        <dbReference type="ARBA" id="ARBA00023002"/>
    </source>
</evidence>
<dbReference type="Gene3D" id="3.40.50.720">
    <property type="entry name" value="NAD(P)-binding Rossmann-like Domain"/>
    <property type="match status" value="1"/>
</dbReference>
<accession>A0A2U2CB90</accession>